<organism evidence="4 5">
    <name type="scientific">Metarhizium anisopliae BRIP 53293</name>
    <dbReference type="NCBI Taxonomy" id="1291518"/>
    <lineage>
        <taxon>Eukaryota</taxon>
        <taxon>Fungi</taxon>
        <taxon>Dikarya</taxon>
        <taxon>Ascomycota</taxon>
        <taxon>Pezizomycotina</taxon>
        <taxon>Sordariomycetes</taxon>
        <taxon>Hypocreomycetidae</taxon>
        <taxon>Hypocreales</taxon>
        <taxon>Clavicipitaceae</taxon>
        <taxon>Metarhizium</taxon>
    </lineage>
</organism>
<accession>A0A0D9NR54</accession>
<dbReference type="Pfam" id="PF13598">
    <property type="entry name" value="DUF4139"/>
    <property type="match status" value="1"/>
</dbReference>
<evidence type="ECO:0000259" key="2">
    <source>
        <dbReference type="Pfam" id="PF13598"/>
    </source>
</evidence>
<dbReference type="InterPro" id="IPR011935">
    <property type="entry name" value="CHP02231"/>
</dbReference>
<feature type="region of interest" description="Disordered" evidence="1">
    <location>
        <begin position="203"/>
        <end position="244"/>
    </location>
</feature>
<gene>
    <name evidence="4" type="ORF">H634G_09710</name>
</gene>
<protein>
    <recommendedName>
        <fullName evidence="6">DUF4139 domain-containing protein</fullName>
    </recommendedName>
</protein>
<feature type="region of interest" description="Disordered" evidence="1">
    <location>
        <begin position="272"/>
        <end position="291"/>
    </location>
</feature>
<name>A0A0D9NR54_METAN</name>
<dbReference type="AlphaFoldDB" id="A0A0D9NR54"/>
<dbReference type="PANTHER" id="PTHR31005">
    <property type="entry name" value="DUF4139 DOMAIN-CONTAINING PROTEIN"/>
    <property type="match status" value="1"/>
</dbReference>
<feature type="region of interest" description="Disordered" evidence="1">
    <location>
        <begin position="80"/>
        <end position="122"/>
    </location>
</feature>
<keyword evidence="5" id="KW-1185">Reference proteome</keyword>
<sequence>METVNRVEYRVQDLNTRSVILFPKQAQVVRDMTAINLKPGANEVTVIGLSPTIEQDSVKVEISNSSAIITNIAVKSSPNPDTFEEIYPDLGRNQSDCDGDNESESDSDSNSGQEQSHEVSDVQRRLREIRDKLEIATERVGNVTSRLQILESYAAAQRRDASTPYLGEELETYKSFRDELFFERVENEKVRSGLREQLNKLQRQEVKEKAKEQKAKEKVLQEREQKKSLKRKRDQERHEEQDRVRRERENFWPRYCYSVCITIEYDCNTQPSSRSISEADTMQASSPTSTEADTVAPRSICDLALSYVTSSAGWAPIYDLQLSTADSTAILFFNAQLINTTSETWSNCKVVLSLATQALFGGLDNVTPTLKTWKIKLSPKGSSDKQNQLLTDIAKSRQYIDWMAFKKSNIVNKPRGEMFMNDDLHNSALGEFEESLIAETSLATSYDLPDLKTLSPRSTSSKHRMARLTLPDVKFSYIAVAKYRAGANLKATIMNTSKNAFLQGPVGLTLDGRFLGHTVLPPCSAGCVFSLDLGVDPAIKVIYDKPGRREAAGASVQKERYNYLLSRTLTLQNNQALAGKPVPIFVRDQIPVSEDDRLRVEVLSSTVTHLDSQGLVLGVSEQDALQEKDWDKATATCKEDGEVNWHVTLDACVKSVAAGMDGCSQTTTVVIQDAFASLGILRYLSFNYYLFGITTSRCKAFVLTLSFGLGGTVFKLS</sequence>
<evidence type="ECO:0000313" key="5">
    <source>
        <dbReference type="Proteomes" id="UP000054544"/>
    </source>
</evidence>
<feature type="domain" description="DUF4139" evidence="2">
    <location>
        <begin position="303"/>
        <end position="651"/>
    </location>
</feature>
<feature type="domain" description="DUF4140" evidence="3">
    <location>
        <begin position="19"/>
        <end position="149"/>
    </location>
</feature>
<dbReference type="Proteomes" id="UP000054544">
    <property type="component" value="Unassembled WGS sequence"/>
</dbReference>
<dbReference type="PANTHER" id="PTHR31005:SF8">
    <property type="entry name" value="DUF4139 DOMAIN-CONTAINING PROTEIN"/>
    <property type="match status" value="1"/>
</dbReference>
<dbReference type="NCBIfam" id="TIGR02231">
    <property type="entry name" value="mucoidy inhibitor MuiA family protein"/>
    <property type="match status" value="1"/>
</dbReference>
<dbReference type="STRING" id="1291518.A0A0D9NR54"/>
<dbReference type="OrthoDB" id="10068793at2759"/>
<feature type="compositionally biased region" description="Acidic residues" evidence="1">
    <location>
        <begin position="97"/>
        <end position="107"/>
    </location>
</feature>
<evidence type="ECO:0000256" key="1">
    <source>
        <dbReference type="SAM" id="MobiDB-lite"/>
    </source>
</evidence>
<dbReference type="InterPro" id="IPR037291">
    <property type="entry name" value="DUF4139"/>
</dbReference>
<dbReference type="EMBL" id="KE384752">
    <property type="protein sequence ID" value="KJK75075.1"/>
    <property type="molecule type" value="Genomic_DNA"/>
</dbReference>
<dbReference type="InterPro" id="IPR025554">
    <property type="entry name" value="DUF4140"/>
</dbReference>
<reference evidence="5" key="1">
    <citation type="journal article" date="2014" name="BMC Genomics">
        <title>The genome sequence of the biocontrol fungus Metarhizium anisopliae and comparative genomics of Metarhizium species.</title>
        <authorList>
            <person name="Pattemore J.A."/>
            <person name="Hane J.K."/>
            <person name="Williams A.H."/>
            <person name="Wilson B.A."/>
            <person name="Stodart B.J."/>
            <person name="Ash G.J."/>
        </authorList>
    </citation>
    <scope>NUCLEOTIDE SEQUENCE [LARGE SCALE GENOMIC DNA]</scope>
    <source>
        <strain evidence="5">BRIP 53293</strain>
    </source>
</reference>
<proteinExistence type="predicted"/>
<evidence type="ECO:0000313" key="4">
    <source>
        <dbReference type="EMBL" id="KJK75075.1"/>
    </source>
</evidence>
<dbReference type="Pfam" id="PF13600">
    <property type="entry name" value="DUF4140"/>
    <property type="match status" value="1"/>
</dbReference>
<evidence type="ECO:0008006" key="6">
    <source>
        <dbReference type="Google" id="ProtNLM"/>
    </source>
</evidence>
<evidence type="ECO:0000259" key="3">
    <source>
        <dbReference type="Pfam" id="PF13600"/>
    </source>
</evidence>